<feature type="region of interest" description="Disordered" evidence="1">
    <location>
        <begin position="22"/>
        <end position="219"/>
    </location>
</feature>
<accession>A0A316UC33</accession>
<evidence type="ECO:0000256" key="1">
    <source>
        <dbReference type="SAM" id="MobiDB-lite"/>
    </source>
</evidence>
<organism evidence="3 4">
    <name type="scientific">Pseudomicrostroma glucosiphilum</name>
    <dbReference type="NCBI Taxonomy" id="1684307"/>
    <lineage>
        <taxon>Eukaryota</taxon>
        <taxon>Fungi</taxon>
        <taxon>Dikarya</taxon>
        <taxon>Basidiomycota</taxon>
        <taxon>Ustilaginomycotina</taxon>
        <taxon>Exobasidiomycetes</taxon>
        <taxon>Microstromatales</taxon>
        <taxon>Microstromatales incertae sedis</taxon>
        <taxon>Pseudomicrostroma</taxon>
    </lineage>
</organism>
<keyword evidence="2" id="KW-0732">Signal</keyword>
<feature type="compositionally biased region" description="Polar residues" evidence="1">
    <location>
        <begin position="74"/>
        <end position="88"/>
    </location>
</feature>
<feature type="compositionally biased region" description="Low complexity" evidence="1">
    <location>
        <begin position="22"/>
        <end position="37"/>
    </location>
</feature>
<evidence type="ECO:0000313" key="4">
    <source>
        <dbReference type="Proteomes" id="UP000245942"/>
    </source>
</evidence>
<protein>
    <submittedName>
        <fullName evidence="3">Uncharacterized protein</fullName>
    </submittedName>
</protein>
<name>A0A316UC33_9BASI</name>
<dbReference type="GeneID" id="37012817"/>
<feature type="compositionally biased region" description="Polar residues" evidence="1">
    <location>
        <begin position="143"/>
        <end position="169"/>
    </location>
</feature>
<dbReference type="EMBL" id="KZ819322">
    <property type="protein sequence ID" value="PWN22712.1"/>
    <property type="molecule type" value="Genomic_DNA"/>
</dbReference>
<dbReference type="Proteomes" id="UP000245942">
    <property type="component" value="Unassembled WGS sequence"/>
</dbReference>
<evidence type="ECO:0000313" key="3">
    <source>
        <dbReference type="EMBL" id="PWN22712.1"/>
    </source>
</evidence>
<sequence length="232" mass="24562">MRLFPFLLLSFALLAAAHAHTLPPQPSSRSRSIQSNRHQQEHHKHDQLALRPRGLLMSVPSDGTASGWEREQLLGSNRQRTSASQPQGQEFVGPDSDESPGRAHLPISTPERTPWGSPTGYGHGPVHGIGLGLGHGCGRGDSTPRSSSPQSGKYSCGDTGQESIPSWSTPGWVKAKKQGTGSDAGGAGSSGNGNGRQKKKKGGSGNEGEEKRTETSTLHLFDALVTSEFKLS</sequence>
<feature type="signal peptide" evidence="2">
    <location>
        <begin position="1"/>
        <end position="19"/>
    </location>
</feature>
<evidence type="ECO:0000256" key="2">
    <source>
        <dbReference type="SAM" id="SignalP"/>
    </source>
</evidence>
<proteinExistence type="predicted"/>
<dbReference type="AlphaFoldDB" id="A0A316UC33"/>
<reference evidence="3 4" key="1">
    <citation type="journal article" date="2018" name="Mol. Biol. Evol.">
        <title>Broad Genomic Sampling Reveals a Smut Pathogenic Ancestry of the Fungal Clade Ustilaginomycotina.</title>
        <authorList>
            <person name="Kijpornyongpan T."/>
            <person name="Mondo S.J."/>
            <person name="Barry K."/>
            <person name="Sandor L."/>
            <person name="Lee J."/>
            <person name="Lipzen A."/>
            <person name="Pangilinan J."/>
            <person name="LaButti K."/>
            <person name="Hainaut M."/>
            <person name="Henrissat B."/>
            <person name="Grigoriev I.V."/>
            <person name="Spatafora J.W."/>
            <person name="Aime M.C."/>
        </authorList>
    </citation>
    <scope>NUCLEOTIDE SEQUENCE [LARGE SCALE GENOMIC DNA]</scope>
    <source>
        <strain evidence="3 4">MCA 4718</strain>
    </source>
</reference>
<feature type="compositionally biased region" description="Gly residues" evidence="1">
    <location>
        <begin position="119"/>
        <end position="139"/>
    </location>
</feature>
<dbReference type="RefSeq" id="XP_025349872.1">
    <property type="nucleotide sequence ID" value="XM_025491083.1"/>
</dbReference>
<keyword evidence="4" id="KW-1185">Reference proteome</keyword>
<feature type="compositionally biased region" description="Gly residues" evidence="1">
    <location>
        <begin position="182"/>
        <end position="194"/>
    </location>
</feature>
<feature type="chain" id="PRO_5016255113" evidence="2">
    <location>
        <begin position="20"/>
        <end position="232"/>
    </location>
</feature>
<gene>
    <name evidence="3" type="ORF">BCV69DRAFT_275640</name>
</gene>